<feature type="region of interest" description="Disordered" evidence="1">
    <location>
        <begin position="262"/>
        <end position="282"/>
    </location>
</feature>
<evidence type="ECO:0000313" key="3">
    <source>
        <dbReference type="Proteomes" id="UP000515308"/>
    </source>
</evidence>
<feature type="region of interest" description="Disordered" evidence="1">
    <location>
        <begin position="1984"/>
        <end position="2006"/>
    </location>
</feature>
<dbReference type="EMBL" id="LR865373">
    <property type="protein sequence ID" value="CAD2095280.1"/>
    <property type="molecule type" value="Genomic_DNA"/>
</dbReference>
<proteinExistence type="predicted"/>
<evidence type="ECO:0000256" key="1">
    <source>
        <dbReference type="SAM" id="MobiDB-lite"/>
    </source>
</evidence>
<feature type="compositionally biased region" description="Polar residues" evidence="1">
    <location>
        <begin position="1"/>
        <end position="13"/>
    </location>
</feature>
<protein>
    <submittedName>
        <fullName evidence="2">Transcription factor with AP2 domain(S), putative</fullName>
    </submittedName>
</protein>
<feature type="region of interest" description="Disordered" evidence="1">
    <location>
        <begin position="435"/>
        <end position="461"/>
    </location>
</feature>
<feature type="compositionally biased region" description="Polar residues" evidence="1">
    <location>
        <begin position="437"/>
        <end position="446"/>
    </location>
</feature>
<feature type="compositionally biased region" description="Basic and acidic residues" evidence="1">
    <location>
        <begin position="451"/>
        <end position="461"/>
    </location>
</feature>
<gene>
    <name evidence="2" type="ORF">PVLDE_1102230</name>
</gene>
<feature type="compositionally biased region" description="Polar residues" evidence="1">
    <location>
        <begin position="262"/>
        <end position="277"/>
    </location>
</feature>
<organism evidence="2 3">
    <name type="scientific">Plasmodium vinckei lentum</name>
    <dbReference type="NCBI Taxonomy" id="138297"/>
    <lineage>
        <taxon>Eukaryota</taxon>
        <taxon>Sar</taxon>
        <taxon>Alveolata</taxon>
        <taxon>Apicomplexa</taxon>
        <taxon>Aconoidasida</taxon>
        <taxon>Haemosporida</taxon>
        <taxon>Plasmodiidae</taxon>
        <taxon>Plasmodium</taxon>
        <taxon>Plasmodium (Vinckeia)</taxon>
    </lineage>
</organism>
<dbReference type="VEuPathDB" id="PlasmoDB:PVLDE_1102230"/>
<reference evidence="2 3" key="1">
    <citation type="submission" date="2020-08" db="EMBL/GenBank/DDBJ databases">
        <authorList>
            <person name="Ramaprasad A."/>
        </authorList>
    </citation>
    <scope>NUCLEOTIDE SEQUENCE [LARGE SCALE GENOMIC DNA]</scope>
</reference>
<dbReference type="Proteomes" id="UP000515308">
    <property type="component" value="Chromosome PVLDE_11"/>
</dbReference>
<feature type="compositionally biased region" description="Basic and acidic residues" evidence="1">
    <location>
        <begin position="639"/>
        <end position="649"/>
    </location>
</feature>
<name>A0A6V7SB86_PLAVN</name>
<accession>A0A6V7SB86</accession>
<evidence type="ECO:0000313" key="2">
    <source>
        <dbReference type="EMBL" id="CAD2095280.1"/>
    </source>
</evidence>
<feature type="region of interest" description="Disordered" evidence="1">
    <location>
        <begin position="1"/>
        <end position="26"/>
    </location>
</feature>
<feature type="region of interest" description="Disordered" evidence="1">
    <location>
        <begin position="636"/>
        <end position="655"/>
    </location>
</feature>
<sequence>MVSTNKNFHTLNFSEDKDKNKNKHVGSSTDEYINYKNKSSALCNGFNNKKYIIELNSDKNDPEIINSFSFQDEKKSAKRLNSEPSLIIEKSIQDRKKTIWDDLNYENSDINSDGYMKKYFEYFNNIENEANNYKDKIYNTLNERNKCIDATLDLSSATSGTDIDVNHFKNNFEINNTPQNGEVNAHVDNNILNNYSINKETNFINENQNVIKKNDTAKCEHIFSNTNINDNNKFIDLEKGPISNFDSSEYSIKNQNFMNGSLENRQTSSQGNSFDSSVESKMEHNIKTDNKIEKEKNYIESEKKLSYLLLEKKSDEEKVDKGNINDVISCHSNSGYEEKSEKTYKNLDTLLNSKIEKETNFEYLKNIQNEKSDYFDKNQVMKKLGKNYIKTNTRKYCNYKYKREKMNFSLYKNQYTNKNYNFYFSDDYSINKKKTQRSSSAYTSRGSKSHSSKEKNYDSEREVIKSVKIKNMINNKHRKCDESSEKDNSKFYSCISNGHNECNDIYDFHYSYSSQSIIDEDNLHNKQFNTSINYSKVPKKNDKNFDIKDNFFISKKSNNNPFNNNCIDGRGDNFVLEINDSKCGGENSCTSSKETQDNEKNMLSKRFENNKNIKTKNNTNTVRKNYFFRRPKKTINISDSEKDTHDNKKNSGAIKNRNDCTMFHFKKDNKCQNEICNENSYIIDEDASNKANKNEGKTDANVSELFKEDNNNIRNGETNEIDIFNYEKATEGVENHKNNLHTNIDINNAPNQCINNDKKEKGKEIEKKIEKKEEEDEENSQIDEIHKMVDYIMNSENVDFSKIVIKNRKNNDYIKINCFLKEYISKYNELEHSDFLFCFGESSEDDVIYEKKKSITLENENNNVDGAKYARCSFCDSICICDSPIKNLGINNGASILLNKKRIKQMKNRKVNYNAIDTMWQPHFHPHNKEFRVRYRYKGSMRLKTISCKLYGYKNSKKISILFLLRWLLCGKYIAEKTKRSRLSISDINEYNLPELLISKRKKRKTDYIKNEDWEKYEDQKNKEIHQYLNKINSFILNHYNDHNFLNKLKNIINTYDKKYKKEKIFTSLNECFKDQFTENKRQSLTYSVKNKINEFMSLNQDKMINEDIHNIPNSSPSIPYPHYGPYNKNFNSSNMNYNNIPYELPTIPNSKINSKLYHIAENGVPPNNCPYCACSYWNEDIYNNIDTQQKCGLKKKKCVCVNNANQNLFFKKNPYAKENEYNIYDYPTDNLNKNYNDDFSLFNYPRKKNRFFDDTEVLNSRFNKYIIDDHFMKNRNKFIKMDNKGCNKMHWKRYIFDKPYSGSNHLYNEYDKFEKNRYTSISHKNNNFVTNKVGNLPEDDHLFSESPEMYMRNKQVPNEVGYNNANLAGSENNHQLINNTNVNKESHPNMNDNFGSLINTESGINKSNLNSNFFTNTNTKKCDDYLLTGHDKNKNNMKVNSNNENTNCCSSIICEHKKSDTYVDDKGSNMVGNCYIDKNNNDQVLPSRNVSNKNNLCINNSNNAKKISNVSTCPSVSKNISFYQNYGNKNTEHNIVPSLSTSCEKNKVIYEDKINEINYSKNDFKKNKQSINPIVIPDDETTNYNCSSHLGLKNANKKVLFSMDKNNENSKPCSDNLFASNNCENKNYYYQTNNKDDMCVSEFSYTSGMNKKINESDKILLGKRNSYSTSLDYYKDRINEHEQVREKENICDLKTNYYKHRTSMLETGTPNCSCIDDSNLFIKNKKNKKIQFNDKNQDVKKIFNFKNRKRFTNINLEDIHEILLKSKYLNEVKNDQCDHMHGNSTAIHFCDKQKQNCDFECAKRNNMQHHSFAECKSDKPTNSHVHLNNMWNCNKHVNDEPFDGARYDSHCGYCSYIDHAKGGSNCNDANMHGTHDGYNNLYKFSEKEMTKQMKNAKTDYGTKNIRNSMSNDFNNDKHKFNNNIYDKKNADKYNHIDLENDESKMNYLCHEKNNNKNDIENDRNFTNNQNIYDNISNYTNKKKENEKDDDVVNCSEGNNDKNNKHNNILDYIFHELNNTPQNCDIDIGYTSSILSEVSKDENKKKKKKSDSKNQYASAKVQDLSMDIIPSENKKNSNDISFNKDDIQKYLHDYKNLLHSNKSKLKEIMPNENFELIKKFIKEVKKKNAAIAQ</sequence>